<dbReference type="GO" id="GO:0006888">
    <property type="term" value="P:endoplasmic reticulum to Golgi vesicle-mediated transport"/>
    <property type="evidence" value="ECO:0007669"/>
    <property type="project" value="InterPro"/>
</dbReference>
<dbReference type="GO" id="GO:0006886">
    <property type="term" value="P:intracellular protein transport"/>
    <property type="evidence" value="ECO:0007669"/>
    <property type="project" value="InterPro"/>
</dbReference>
<dbReference type="InterPro" id="IPR036174">
    <property type="entry name" value="Znf_Sec23_Sec24_sf"/>
</dbReference>
<accession>T1K664</accession>
<organism evidence="2 3">
    <name type="scientific">Tetranychus urticae</name>
    <name type="common">Two-spotted spider mite</name>
    <dbReference type="NCBI Taxonomy" id="32264"/>
    <lineage>
        <taxon>Eukaryota</taxon>
        <taxon>Metazoa</taxon>
        <taxon>Ecdysozoa</taxon>
        <taxon>Arthropoda</taxon>
        <taxon>Chelicerata</taxon>
        <taxon>Arachnida</taxon>
        <taxon>Acari</taxon>
        <taxon>Acariformes</taxon>
        <taxon>Trombidiformes</taxon>
        <taxon>Prostigmata</taxon>
        <taxon>Eleutherengona</taxon>
        <taxon>Raphignathae</taxon>
        <taxon>Tetranychoidea</taxon>
        <taxon>Tetranychidae</taxon>
        <taxon>Tetranychus</taxon>
    </lineage>
</organism>
<protein>
    <recommendedName>
        <fullName evidence="1">MRN complex-interacting protein N-terminal domain-containing protein</fullName>
    </recommendedName>
</protein>
<dbReference type="InterPro" id="IPR049472">
    <property type="entry name" value="MRNIP_N"/>
</dbReference>
<evidence type="ECO:0000313" key="3">
    <source>
        <dbReference type="Proteomes" id="UP000015104"/>
    </source>
</evidence>
<evidence type="ECO:0000259" key="1">
    <source>
        <dbReference type="Pfam" id="PF15749"/>
    </source>
</evidence>
<name>T1K664_TETUR</name>
<reference evidence="3" key="1">
    <citation type="submission" date="2011-08" db="EMBL/GenBank/DDBJ databases">
        <authorList>
            <person name="Rombauts S."/>
        </authorList>
    </citation>
    <scope>NUCLEOTIDE SEQUENCE</scope>
    <source>
        <strain evidence="3">London</strain>
    </source>
</reference>
<dbReference type="Pfam" id="PF15749">
    <property type="entry name" value="MRNIP"/>
    <property type="match status" value="1"/>
</dbReference>
<dbReference type="GO" id="GO:0030127">
    <property type="term" value="C:COPII vesicle coat"/>
    <property type="evidence" value="ECO:0007669"/>
    <property type="project" value="InterPro"/>
</dbReference>
<evidence type="ECO:0000313" key="2">
    <source>
        <dbReference type="EnsemblMetazoa" id="tetur05g08760.1"/>
    </source>
</evidence>
<feature type="domain" description="MRN complex-interacting protein N-terminal" evidence="1">
    <location>
        <begin position="8"/>
        <end position="63"/>
    </location>
</feature>
<reference evidence="2" key="2">
    <citation type="submission" date="2015-06" db="UniProtKB">
        <authorList>
            <consortium name="EnsemblMetazoa"/>
        </authorList>
    </citation>
    <scope>IDENTIFICATION</scope>
</reference>
<dbReference type="HOGENOM" id="CLU_187892_0_0_1"/>
<sequence length="70" mass="8137">MYRNQNVVLRCNRCTMHKSESLEVSLSARWTCNICGLAQPMLRIYHYGTVAECHSYVSILNSRIRNTMRG</sequence>
<dbReference type="SUPFAM" id="SSF82919">
    <property type="entry name" value="Zn-finger domain of Sec23/24"/>
    <property type="match status" value="1"/>
</dbReference>
<dbReference type="AlphaFoldDB" id="T1K664"/>
<dbReference type="EnsemblMetazoa" id="tetur05g08760.1">
    <property type="protein sequence ID" value="tetur05g08760.1"/>
    <property type="gene ID" value="tetur05g08760"/>
</dbReference>
<keyword evidence="3" id="KW-1185">Reference proteome</keyword>
<proteinExistence type="predicted"/>
<dbReference type="Proteomes" id="UP000015104">
    <property type="component" value="Unassembled WGS sequence"/>
</dbReference>
<dbReference type="EMBL" id="CAEY01001593">
    <property type="status" value="NOT_ANNOTATED_CDS"/>
    <property type="molecule type" value="Genomic_DNA"/>
</dbReference>
<dbReference type="GO" id="GO:0008270">
    <property type="term" value="F:zinc ion binding"/>
    <property type="evidence" value="ECO:0007669"/>
    <property type="project" value="InterPro"/>
</dbReference>